<evidence type="ECO:0000259" key="6">
    <source>
        <dbReference type="PROSITE" id="PS50011"/>
    </source>
</evidence>
<dbReference type="SUPFAM" id="SSF56112">
    <property type="entry name" value="Protein kinase-like (PK-like)"/>
    <property type="match status" value="1"/>
</dbReference>
<proteinExistence type="inferred from homology"/>
<comment type="caution">
    <text evidence="7">The sequence shown here is derived from an EMBL/GenBank/DDBJ whole genome shotgun (WGS) entry which is preliminary data.</text>
</comment>
<dbReference type="GO" id="GO:0005524">
    <property type="term" value="F:ATP binding"/>
    <property type="evidence" value="ECO:0007669"/>
    <property type="project" value="UniProtKB-UniRule"/>
</dbReference>
<evidence type="ECO:0000313" key="7">
    <source>
        <dbReference type="EMBL" id="KAF8471581.1"/>
    </source>
</evidence>
<reference evidence="7" key="2">
    <citation type="journal article" date="2020" name="Nat. Commun.">
        <title>Large-scale genome sequencing of mycorrhizal fungi provides insights into the early evolution of symbiotic traits.</title>
        <authorList>
            <person name="Miyauchi S."/>
            <person name="Kiss E."/>
            <person name="Kuo A."/>
            <person name="Drula E."/>
            <person name="Kohler A."/>
            <person name="Sanchez-Garcia M."/>
            <person name="Morin E."/>
            <person name="Andreopoulos B."/>
            <person name="Barry K.W."/>
            <person name="Bonito G."/>
            <person name="Buee M."/>
            <person name="Carver A."/>
            <person name="Chen C."/>
            <person name="Cichocki N."/>
            <person name="Clum A."/>
            <person name="Culley D."/>
            <person name="Crous P.W."/>
            <person name="Fauchery L."/>
            <person name="Girlanda M."/>
            <person name="Hayes R.D."/>
            <person name="Keri Z."/>
            <person name="LaButti K."/>
            <person name="Lipzen A."/>
            <person name="Lombard V."/>
            <person name="Magnuson J."/>
            <person name="Maillard F."/>
            <person name="Murat C."/>
            <person name="Nolan M."/>
            <person name="Ohm R.A."/>
            <person name="Pangilinan J."/>
            <person name="Pereira M.F."/>
            <person name="Perotto S."/>
            <person name="Peter M."/>
            <person name="Pfister S."/>
            <person name="Riley R."/>
            <person name="Sitrit Y."/>
            <person name="Stielow J.B."/>
            <person name="Szollosi G."/>
            <person name="Zifcakova L."/>
            <person name="Stursova M."/>
            <person name="Spatafora J.W."/>
            <person name="Tedersoo L."/>
            <person name="Vaario L.M."/>
            <person name="Yamada A."/>
            <person name="Yan M."/>
            <person name="Wang P."/>
            <person name="Xu J."/>
            <person name="Bruns T."/>
            <person name="Baldrian P."/>
            <person name="Vilgalys R."/>
            <person name="Dunand C."/>
            <person name="Henrissat B."/>
            <person name="Grigoriev I.V."/>
            <person name="Hibbett D."/>
            <person name="Nagy L.G."/>
            <person name="Martin F.M."/>
        </authorList>
    </citation>
    <scope>NUCLEOTIDE SEQUENCE</scope>
    <source>
        <strain evidence="7">Prilba</strain>
    </source>
</reference>
<dbReference type="InterPro" id="IPR011009">
    <property type="entry name" value="Kinase-like_dom_sf"/>
</dbReference>
<dbReference type="OrthoDB" id="289250at2759"/>
<evidence type="ECO:0000256" key="3">
    <source>
        <dbReference type="PROSITE-ProRule" id="PRU10141"/>
    </source>
</evidence>
<feature type="compositionally biased region" description="Polar residues" evidence="5">
    <location>
        <begin position="302"/>
        <end position="312"/>
    </location>
</feature>
<evidence type="ECO:0000313" key="8">
    <source>
        <dbReference type="Proteomes" id="UP000759537"/>
    </source>
</evidence>
<dbReference type="PROSITE" id="PS50011">
    <property type="entry name" value="PROTEIN_KINASE_DOM"/>
    <property type="match status" value="1"/>
</dbReference>
<evidence type="ECO:0000256" key="1">
    <source>
        <dbReference type="ARBA" id="ARBA00022741"/>
    </source>
</evidence>
<dbReference type="EMBL" id="WHVB01000022">
    <property type="protein sequence ID" value="KAF8471581.1"/>
    <property type="molecule type" value="Genomic_DNA"/>
</dbReference>
<dbReference type="InterPro" id="IPR008271">
    <property type="entry name" value="Ser/Thr_kinase_AS"/>
</dbReference>
<dbReference type="GO" id="GO:0005737">
    <property type="term" value="C:cytoplasm"/>
    <property type="evidence" value="ECO:0007669"/>
    <property type="project" value="TreeGrafter"/>
</dbReference>
<feature type="region of interest" description="Disordered" evidence="5">
    <location>
        <begin position="1"/>
        <end position="23"/>
    </location>
</feature>
<organism evidence="7 8">
    <name type="scientific">Russula ochroleuca</name>
    <dbReference type="NCBI Taxonomy" id="152965"/>
    <lineage>
        <taxon>Eukaryota</taxon>
        <taxon>Fungi</taxon>
        <taxon>Dikarya</taxon>
        <taxon>Basidiomycota</taxon>
        <taxon>Agaricomycotina</taxon>
        <taxon>Agaricomycetes</taxon>
        <taxon>Russulales</taxon>
        <taxon>Russulaceae</taxon>
        <taxon>Russula</taxon>
    </lineage>
</organism>
<keyword evidence="7" id="KW-0808">Transferase</keyword>
<protein>
    <submittedName>
        <fullName evidence="7">Kinase-like domain-containing protein</fullName>
    </submittedName>
</protein>
<keyword evidence="7" id="KW-0418">Kinase</keyword>
<reference evidence="7" key="1">
    <citation type="submission" date="2019-10" db="EMBL/GenBank/DDBJ databases">
        <authorList>
            <consortium name="DOE Joint Genome Institute"/>
            <person name="Kuo A."/>
            <person name="Miyauchi S."/>
            <person name="Kiss E."/>
            <person name="Drula E."/>
            <person name="Kohler A."/>
            <person name="Sanchez-Garcia M."/>
            <person name="Andreopoulos B."/>
            <person name="Barry K.W."/>
            <person name="Bonito G."/>
            <person name="Buee M."/>
            <person name="Carver A."/>
            <person name="Chen C."/>
            <person name="Cichocki N."/>
            <person name="Clum A."/>
            <person name="Culley D."/>
            <person name="Crous P.W."/>
            <person name="Fauchery L."/>
            <person name="Girlanda M."/>
            <person name="Hayes R."/>
            <person name="Keri Z."/>
            <person name="LaButti K."/>
            <person name="Lipzen A."/>
            <person name="Lombard V."/>
            <person name="Magnuson J."/>
            <person name="Maillard F."/>
            <person name="Morin E."/>
            <person name="Murat C."/>
            <person name="Nolan M."/>
            <person name="Ohm R."/>
            <person name="Pangilinan J."/>
            <person name="Pereira M."/>
            <person name="Perotto S."/>
            <person name="Peter M."/>
            <person name="Riley R."/>
            <person name="Sitrit Y."/>
            <person name="Stielow B."/>
            <person name="Szollosi G."/>
            <person name="Zifcakova L."/>
            <person name="Stursova M."/>
            <person name="Spatafora J.W."/>
            <person name="Tedersoo L."/>
            <person name="Vaario L.-M."/>
            <person name="Yamada A."/>
            <person name="Yan M."/>
            <person name="Wang P."/>
            <person name="Xu J."/>
            <person name="Bruns T."/>
            <person name="Baldrian P."/>
            <person name="Vilgalys R."/>
            <person name="Henrissat B."/>
            <person name="Grigoriev I.V."/>
            <person name="Hibbett D."/>
            <person name="Nagy L.G."/>
            <person name="Martin F.M."/>
        </authorList>
    </citation>
    <scope>NUCLEOTIDE SEQUENCE</scope>
    <source>
        <strain evidence="7">Prilba</strain>
    </source>
</reference>
<dbReference type="Gene3D" id="1.10.510.10">
    <property type="entry name" value="Transferase(Phosphotransferase) domain 1"/>
    <property type="match status" value="1"/>
</dbReference>
<comment type="similarity">
    <text evidence="4">Belongs to the protein kinase superfamily.</text>
</comment>
<dbReference type="SMART" id="SM00220">
    <property type="entry name" value="S_TKc"/>
    <property type="match status" value="1"/>
</dbReference>
<dbReference type="GO" id="GO:0004674">
    <property type="term" value="F:protein serine/threonine kinase activity"/>
    <property type="evidence" value="ECO:0007669"/>
    <property type="project" value="UniProtKB-KW"/>
</dbReference>
<keyword evidence="2 3" id="KW-0067">ATP-binding</keyword>
<evidence type="ECO:0000256" key="2">
    <source>
        <dbReference type="ARBA" id="ARBA00022840"/>
    </source>
</evidence>
<dbReference type="PANTHER" id="PTHR24346:SF30">
    <property type="entry name" value="MATERNAL EMBRYONIC LEUCINE ZIPPER KINASE"/>
    <property type="match status" value="1"/>
</dbReference>
<dbReference type="Proteomes" id="UP000759537">
    <property type="component" value="Unassembled WGS sequence"/>
</dbReference>
<dbReference type="PROSITE" id="PS00107">
    <property type="entry name" value="PROTEIN_KINASE_ATP"/>
    <property type="match status" value="1"/>
</dbReference>
<dbReference type="GO" id="GO:0035556">
    <property type="term" value="P:intracellular signal transduction"/>
    <property type="evidence" value="ECO:0007669"/>
    <property type="project" value="TreeGrafter"/>
</dbReference>
<name>A0A9P5JZY8_9AGAM</name>
<dbReference type="InterPro" id="IPR000719">
    <property type="entry name" value="Prot_kinase_dom"/>
</dbReference>
<gene>
    <name evidence="7" type="ORF">DFH94DRAFT_636987</name>
</gene>
<dbReference type="PANTHER" id="PTHR24346">
    <property type="entry name" value="MAP/MICROTUBULE AFFINITY-REGULATING KINASE"/>
    <property type="match status" value="1"/>
</dbReference>
<dbReference type="AlphaFoldDB" id="A0A9P5JZY8"/>
<sequence length="440" mass="48876">DYHPTLPLEQSQEAETTPVPKSQVPLLSRLFPSRHSSGARRTDDNYLSSRRGFVTIEPPDDVLVSSPSTIGGALVHPDNESEPSYELVRRIGHGAFSHVWLARVMKRVGALVAVKMIARVGEHHDPATRRAARGERASFLREVEVLHYLRPAHVSLPLLYASFSVRTHHVLVLEYIAGGELLDVVNSDEQHAQLNEKLLQRIWRELVSAVEWIHARLVVHRDIKLENILLTTDPFTAVPVEDKPLVKLTDFGLARKIDPDEPWLSTRCGSESYAAPELLVAAHTDEQALPALSRAPSDAHGSATTAGSQPKSRTGARMPGTYDGRETDAWALGVVLFALVTRSLPFDSSPPPADVEAERARRKWVLRVVRGEWSWPEMSADGASAAENHGEPQLELRGTALVHIAAVRNLVARLLVSDPNRRARVSTLWDEPWMRYMQAP</sequence>
<accession>A0A9P5JZY8</accession>
<keyword evidence="4" id="KW-0723">Serine/threonine-protein kinase</keyword>
<feature type="domain" description="Protein kinase" evidence="6">
    <location>
        <begin position="85"/>
        <end position="434"/>
    </location>
</feature>
<feature type="binding site" evidence="3">
    <location>
        <position position="115"/>
    </location>
    <ligand>
        <name>ATP</name>
        <dbReference type="ChEBI" id="CHEBI:30616"/>
    </ligand>
</feature>
<feature type="region of interest" description="Disordered" evidence="5">
    <location>
        <begin position="293"/>
        <end position="322"/>
    </location>
</feature>
<keyword evidence="8" id="KW-1185">Reference proteome</keyword>
<keyword evidence="1 3" id="KW-0547">Nucleotide-binding</keyword>
<feature type="non-terminal residue" evidence="7">
    <location>
        <position position="1"/>
    </location>
</feature>
<dbReference type="InterPro" id="IPR017441">
    <property type="entry name" value="Protein_kinase_ATP_BS"/>
</dbReference>
<evidence type="ECO:0000256" key="4">
    <source>
        <dbReference type="RuleBase" id="RU000304"/>
    </source>
</evidence>
<evidence type="ECO:0000256" key="5">
    <source>
        <dbReference type="SAM" id="MobiDB-lite"/>
    </source>
</evidence>
<dbReference type="PROSITE" id="PS00108">
    <property type="entry name" value="PROTEIN_KINASE_ST"/>
    <property type="match status" value="1"/>
</dbReference>
<dbReference type="Pfam" id="PF00069">
    <property type="entry name" value="Pkinase"/>
    <property type="match status" value="1"/>
</dbReference>